<evidence type="ECO:0000313" key="3">
    <source>
        <dbReference type="EMBL" id="PKK89762.1"/>
    </source>
</evidence>
<dbReference type="Pfam" id="PF25917">
    <property type="entry name" value="BSH_RND"/>
    <property type="match status" value="1"/>
</dbReference>
<protein>
    <recommendedName>
        <fullName evidence="2">Multidrug resistance protein MdtA-like barrel-sandwich hybrid domain-containing protein</fullName>
    </recommendedName>
</protein>
<organism evidence="3 4">
    <name type="scientific">Candidatus Wallbacteria bacterium HGW-Wallbacteria-1</name>
    <dbReference type="NCBI Taxonomy" id="2013854"/>
    <lineage>
        <taxon>Bacteria</taxon>
        <taxon>Candidatus Walliibacteriota</taxon>
    </lineage>
</organism>
<dbReference type="Proteomes" id="UP000233256">
    <property type="component" value="Unassembled WGS sequence"/>
</dbReference>
<dbReference type="InterPro" id="IPR006143">
    <property type="entry name" value="RND_pump_MFP"/>
</dbReference>
<gene>
    <name evidence="3" type="ORF">CVV64_12600</name>
</gene>
<reference evidence="3 4" key="1">
    <citation type="journal article" date="2017" name="ISME J.">
        <title>Potential for microbial H2 and metal transformations associated with novel bacteria and archaea in deep terrestrial subsurface sediments.</title>
        <authorList>
            <person name="Hernsdorf A.W."/>
            <person name="Amano Y."/>
            <person name="Miyakawa K."/>
            <person name="Ise K."/>
            <person name="Suzuki Y."/>
            <person name="Anantharaman K."/>
            <person name="Probst A."/>
            <person name="Burstein D."/>
            <person name="Thomas B.C."/>
            <person name="Banfield J.F."/>
        </authorList>
    </citation>
    <scope>NUCLEOTIDE SEQUENCE [LARGE SCALE GENOMIC DNA]</scope>
    <source>
        <strain evidence="3">HGW-Wallbacteria-1</strain>
    </source>
</reference>
<name>A0A2N1PNC2_9BACT</name>
<dbReference type="PANTHER" id="PTHR30469">
    <property type="entry name" value="MULTIDRUG RESISTANCE PROTEIN MDTA"/>
    <property type="match status" value="1"/>
</dbReference>
<dbReference type="AlphaFoldDB" id="A0A2N1PNC2"/>
<evidence type="ECO:0000256" key="1">
    <source>
        <dbReference type="ARBA" id="ARBA00009477"/>
    </source>
</evidence>
<evidence type="ECO:0000313" key="4">
    <source>
        <dbReference type="Proteomes" id="UP000233256"/>
    </source>
</evidence>
<accession>A0A2N1PNC2</accession>
<comment type="caution">
    <text evidence="3">The sequence shown here is derived from an EMBL/GenBank/DDBJ whole genome shotgun (WGS) entry which is preliminary data.</text>
</comment>
<dbReference type="PANTHER" id="PTHR30469:SF15">
    <property type="entry name" value="HLYD FAMILY OF SECRETION PROTEINS"/>
    <property type="match status" value="1"/>
</dbReference>
<dbReference type="Gene3D" id="2.40.50.100">
    <property type="match status" value="1"/>
</dbReference>
<evidence type="ECO:0000259" key="2">
    <source>
        <dbReference type="Pfam" id="PF25917"/>
    </source>
</evidence>
<dbReference type="InterPro" id="IPR058625">
    <property type="entry name" value="MdtA-like_BSH"/>
</dbReference>
<proteinExistence type="inferred from homology"/>
<dbReference type="Gene3D" id="2.40.30.170">
    <property type="match status" value="1"/>
</dbReference>
<feature type="domain" description="Multidrug resistance protein MdtA-like barrel-sandwich hybrid" evidence="2">
    <location>
        <begin position="65"/>
        <end position="191"/>
    </location>
</feature>
<comment type="similarity">
    <text evidence="1">Belongs to the membrane fusion protein (MFP) (TC 8.A.1) family.</text>
</comment>
<dbReference type="NCBIfam" id="TIGR01730">
    <property type="entry name" value="RND_mfp"/>
    <property type="match status" value="1"/>
</dbReference>
<dbReference type="SUPFAM" id="SSF111369">
    <property type="entry name" value="HlyD-like secretion proteins"/>
    <property type="match status" value="1"/>
</dbReference>
<dbReference type="GO" id="GO:0015562">
    <property type="term" value="F:efflux transmembrane transporter activity"/>
    <property type="evidence" value="ECO:0007669"/>
    <property type="project" value="TreeGrafter"/>
</dbReference>
<dbReference type="EMBL" id="PGXC01000012">
    <property type="protein sequence ID" value="PKK89762.1"/>
    <property type="molecule type" value="Genomic_DNA"/>
</dbReference>
<dbReference type="GO" id="GO:1990281">
    <property type="term" value="C:efflux pump complex"/>
    <property type="evidence" value="ECO:0007669"/>
    <property type="project" value="TreeGrafter"/>
</dbReference>
<sequence length="277" mass="31016">MMIRFKPRKGVSDGISGSVLSPFRICGVSGVSGKAVVTALTVLVFQVFLTLPVMALEVVAYAHKSVTVSSPVAGLLTEMLVDEGEQVVKDVPLARLDSMEDELEIRRLEKILEKKRFDTRGLEKLLADDMTSKDEALQARMEKELTEIELTRARLRHERKSILSPLDGSVVNRYHQAGEWVSTGEPLFQIIDMKTMKCRIFLRVNQSESFELNQSLQLTFPEPVGRTSGKVVYIDPRFDVASGLCRMEILVDNPSLTLRPGVRGELKVSDADREKRP</sequence>